<accession>A0ABV8U0H6</accession>
<dbReference type="EMBL" id="JBHSDK010000021">
    <property type="protein sequence ID" value="MFC4336598.1"/>
    <property type="molecule type" value="Genomic_DNA"/>
</dbReference>
<protein>
    <submittedName>
        <fullName evidence="3">IS110 family transposase</fullName>
    </submittedName>
</protein>
<gene>
    <name evidence="3" type="ORF">ACFPET_15445</name>
</gene>
<feature type="domain" description="Transposase IS116/IS110/IS902 C-terminal" evidence="2">
    <location>
        <begin position="256"/>
        <end position="338"/>
    </location>
</feature>
<dbReference type="Pfam" id="PF02371">
    <property type="entry name" value="Transposase_20"/>
    <property type="match status" value="1"/>
</dbReference>
<dbReference type="Pfam" id="PF01548">
    <property type="entry name" value="DEDD_Tnp_IS110"/>
    <property type="match status" value="1"/>
</dbReference>
<comment type="caution">
    <text evidence="3">The sequence shown here is derived from an EMBL/GenBank/DDBJ whole genome shotgun (WGS) entry which is preliminary data.</text>
</comment>
<keyword evidence="4" id="KW-1185">Reference proteome</keyword>
<evidence type="ECO:0000259" key="2">
    <source>
        <dbReference type="Pfam" id="PF02371"/>
    </source>
</evidence>
<dbReference type="NCBIfam" id="NF033542">
    <property type="entry name" value="transpos_IS110"/>
    <property type="match status" value="1"/>
</dbReference>
<proteinExistence type="predicted"/>
<reference evidence="4" key="1">
    <citation type="journal article" date="2019" name="Int. J. Syst. Evol. Microbiol.">
        <title>The Global Catalogue of Microorganisms (GCM) 10K type strain sequencing project: providing services to taxonomists for standard genome sequencing and annotation.</title>
        <authorList>
            <consortium name="The Broad Institute Genomics Platform"/>
            <consortium name="The Broad Institute Genome Sequencing Center for Infectious Disease"/>
            <person name="Wu L."/>
            <person name="Ma J."/>
        </authorList>
    </citation>
    <scope>NUCLEOTIDE SEQUENCE [LARGE SCALE GENOMIC DNA]</scope>
    <source>
        <strain evidence="4">IBRC-M 10908</strain>
    </source>
</reference>
<dbReference type="PANTHER" id="PTHR33055:SF15">
    <property type="entry name" value="TRANSPOSASE-RELATED"/>
    <property type="match status" value="1"/>
</dbReference>
<dbReference type="RefSeq" id="WP_380622692.1">
    <property type="nucleotide sequence ID" value="NZ_JBHSDK010000021.1"/>
</dbReference>
<name>A0ABV8U0H6_9ACTN</name>
<dbReference type="InterPro" id="IPR003346">
    <property type="entry name" value="Transposase_20"/>
</dbReference>
<organism evidence="3 4">
    <name type="scientific">Salininema proteolyticum</name>
    <dbReference type="NCBI Taxonomy" id="1607685"/>
    <lineage>
        <taxon>Bacteria</taxon>
        <taxon>Bacillati</taxon>
        <taxon>Actinomycetota</taxon>
        <taxon>Actinomycetes</taxon>
        <taxon>Glycomycetales</taxon>
        <taxon>Glycomycetaceae</taxon>
        <taxon>Salininema</taxon>
    </lineage>
</organism>
<evidence type="ECO:0000313" key="4">
    <source>
        <dbReference type="Proteomes" id="UP001595823"/>
    </source>
</evidence>
<sequence length="415" mass="46480">MRVLYERCAGLDVHRDTVVATVRMPSQKRRGSRSSETRTFGTTVRELEKLADWLVCEQVELVGMEATGVYWKPVFAVLEVRLTCWLVNAAHLKNVPGRKTDVADSVWIARIMECGLVRPSFVPPKEFRELRDLTRARTAASQERVRVLQRLEKVLQDAGIKLTSVVAGVWSKSSRVMLEALMEGVTSPRELSELARERMRSKREALTEVLANRFTVEHHGVLVQGLVSHIDELEARVTEYDAEVARRLEPHAEMMDLVETIPGLGGRLSQVVVAEIGSDMTQFPTTGHLASWAGVCPGNHASGGKRRGGMSRPGPKWLKLALTEAAWSAIRNKDSYLAAHHMQIKGRAGGQKAVGAPRHDLVIAYWHIVHDHVPFRDLGADWVSRRFSVEHRAKRLSNQLEALGYSVSVERKDET</sequence>
<dbReference type="Proteomes" id="UP001595823">
    <property type="component" value="Unassembled WGS sequence"/>
</dbReference>
<feature type="domain" description="Transposase IS110-like N-terminal" evidence="1">
    <location>
        <begin position="9"/>
        <end position="157"/>
    </location>
</feature>
<evidence type="ECO:0000259" key="1">
    <source>
        <dbReference type="Pfam" id="PF01548"/>
    </source>
</evidence>
<dbReference type="InterPro" id="IPR002525">
    <property type="entry name" value="Transp_IS110-like_N"/>
</dbReference>
<dbReference type="PANTHER" id="PTHR33055">
    <property type="entry name" value="TRANSPOSASE FOR INSERTION SEQUENCE ELEMENT IS1111A"/>
    <property type="match status" value="1"/>
</dbReference>
<evidence type="ECO:0000313" key="3">
    <source>
        <dbReference type="EMBL" id="MFC4336598.1"/>
    </source>
</evidence>
<dbReference type="InterPro" id="IPR047650">
    <property type="entry name" value="Transpos_IS110"/>
</dbReference>